<dbReference type="Proteomes" id="UP001165960">
    <property type="component" value="Unassembled WGS sequence"/>
</dbReference>
<dbReference type="EMBL" id="QTSX02000748">
    <property type="protein sequence ID" value="KAJ9085732.1"/>
    <property type="molecule type" value="Genomic_DNA"/>
</dbReference>
<accession>A0ACC2UFQ3</accession>
<reference evidence="1" key="1">
    <citation type="submission" date="2022-04" db="EMBL/GenBank/DDBJ databases">
        <title>Genome of the entomopathogenic fungus Entomophthora muscae.</title>
        <authorList>
            <person name="Elya C."/>
            <person name="Lovett B.R."/>
            <person name="Lee E."/>
            <person name="Macias A.M."/>
            <person name="Hajek A.E."/>
            <person name="De Bivort B.L."/>
            <person name="Kasson M.T."/>
            <person name="De Fine Licht H.H."/>
            <person name="Stajich J.E."/>
        </authorList>
    </citation>
    <scope>NUCLEOTIDE SEQUENCE</scope>
    <source>
        <strain evidence="1">Berkeley</strain>
    </source>
</reference>
<sequence>MNHTASFGEECQHLVDTASQSEGNLQTIYSYNHLTNCFQPSPPHMSNPLQAHLAQNSRRLSFHSNSMPSMVAPFSINQANAFGVNSPPDQDFSMATMTEPINISHQKKPETWEDSTLFSGLRNSPHCNVISPISEDFYDSNESDPSLSASFGASSHSRSHLLSNPRLLQRMNRQNNSLGGEQMDQLMNLTNSNHMAGYSMSLPNHGPHGGWTMHSVNSDSSNTANVSRSSRGSVSLEGEVGPNESHSEDKRRRRRESHNAVERRRRENINDKIQELGGLLPDGLVDTNRSNKGQILTNSVTYIRYLQSIIWNHMPHNRNNSSIFPSNMSAVCGGLSNEAANFSAMAMALPNPNNTNSHP</sequence>
<comment type="caution">
    <text evidence="1">The sequence shown here is derived from an EMBL/GenBank/DDBJ whole genome shotgun (WGS) entry which is preliminary data.</text>
</comment>
<evidence type="ECO:0000313" key="2">
    <source>
        <dbReference type="Proteomes" id="UP001165960"/>
    </source>
</evidence>
<organism evidence="1 2">
    <name type="scientific">Entomophthora muscae</name>
    <dbReference type="NCBI Taxonomy" id="34485"/>
    <lineage>
        <taxon>Eukaryota</taxon>
        <taxon>Fungi</taxon>
        <taxon>Fungi incertae sedis</taxon>
        <taxon>Zoopagomycota</taxon>
        <taxon>Entomophthoromycotina</taxon>
        <taxon>Entomophthoromycetes</taxon>
        <taxon>Entomophthorales</taxon>
        <taxon>Entomophthoraceae</taxon>
        <taxon>Entomophthora</taxon>
    </lineage>
</organism>
<name>A0ACC2UFQ3_9FUNG</name>
<keyword evidence="2" id="KW-1185">Reference proteome</keyword>
<proteinExistence type="predicted"/>
<protein>
    <submittedName>
        <fullName evidence="1">Uncharacterized protein</fullName>
    </submittedName>
</protein>
<gene>
    <name evidence="1" type="ORF">DSO57_1011201</name>
</gene>
<evidence type="ECO:0000313" key="1">
    <source>
        <dbReference type="EMBL" id="KAJ9085732.1"/>
    </source>
</evidence>